<feature type="domain" description="RNA polymerase sigma factor 70 region 4 type 2" evidence="6">
    <location>
        <begin position="120"/>
        <end position="163"/>
    </location>
</feature>
<evidence type="ECO:0000256" key="4">
    <source>
        <dbReference type="ARBA" id="ARBA00023163"/>
    </source>
</evidence>
<dbReference type="Pfam" id="PF04542">
    <property type="entry name" value="Sigma70_r2"/>
    <property type="match status" value="1"/>
</dbReference>
<dbReference type="InterPro" id="IPR039425">
    <property type="entry name" value="RNA_pol_sigma-70-like"/>
</dbReference>
<proteinExistence type="inferred from homology"/>
<evidence type="ECO:0000256" key="2">
    <source>
        <dbReference type="ARBA" id="ARBA00023015"/>
    </source>
</evidence>
<reference evidence="7 8" key="1">
    <citation type="submission" date="2019-03" db="EMBL/GenBank/DDBJ databases">
        <title>Genomic Encyclopedia of Type Strains, Phase IV (KMG-IV): sequencing the most valuable type-strain genomes for metagenomic binning, comparative biology and taxonomic classification.</title>
        <authorList>
            <person name="Goeker M."/>
        </authorList>
    </citation>
    <scope>NUCLEOTIDE SEQUENCE [LARGE SCALE GENOMIC DNA]</scope>
    <source>
        <strain evidence="7 8">DSM 100059</strain>
    </source>
</reference>
<sequence length="196" mass="22652">MEDKELVIGLQQGDRSAFDALYYRYYPGVYRNICKLIHKYEIAEDILQEVFLALWDNRSSIDPSRPVAGWLFVVSYNKSLKWLKADIREHHLYRNYLAMGSYDDAPEPEEDNFRAQMDLLNSVIEELPHRKKQAFKLCKLEGRSYEEAGQILGISSITVKEYVKTSAQSIRQSILSKQDYSTLATMTGLAVLVIFP</sequence>
<feature type="domain" description="RNA polymerase sigma-70 region 2" evidence="5">
    <location>
        <begin position="21"/>
        <end position="84"/>
    </location>
</feature>
<evidence type="ECO:0000256" key="3">
    <source>
        <dbReference type="ARBA" id="ARBA00023082"/>
    </source>
</evidence>
<dbReference type="AlphaFoldDB" id="A0A4V3GKJ4"/>
<keyword evidence="3" id="KW-0731">Sigma factor</keyword>
<dbReference type="InterPro" id="IPR007627">
    <property type="entry name" value="RNA_pol_sigma70_r2"/>
</dbReference>
<evidence type="ECO:0000259" key="6">
    <source>
        <dbReference type="Pfam" id="PF08281"/>
    </source>
</evidence>
<gene>
    <name evidence="7" type="ORF">EDB95_3713</name>
</gene>
<keyword evidence="2" id="KW-0805">Transcription regulation</keyword>
<accession>A0A4V3GKJ4</accession>
<dbReference type="Pfam" id="PF08281">
    <property type="entry name" value="Sigma70_r4_2"/>
    <property type="match status" value="1"/>
</dbReference>
<keyword evidence="4" id="KW-0804">Transcription</keyword>
<dbReference type="GO" id="GO:0006352">
    <property type="term" value="P:DNA-templated transcription initiation"/>
    <property type="evidence" value="ECO:0007669"/>
    <property type="project" value="InterPro"/>
</dbReference>
<dbReference type="InterPro" id="IPR013324">
    <property type="entry name" value="RNA_pol_sigma_r3/r4-like"/>
</dbReference>
<keyword evidence="8" id="KW-1185">Reference proteome</keyword>
<dbReference type="InterPro" id="IPR013249">
    <property type="entry name" value="RNA_pol_sigma70_r4_t2"/>
</dbReference>
<evidence type="ECO:0000256" key="1">
    <source>
        <dbReference type="ARBA" id="ARBA00010641"/>
    </source>
</evidence>
<dbReference type="PANTHER" id="PTHR43133">
    <property type="entry name" value="RNA POLYMERASE ECF-TYPE SIGMA FACTO"/>
    <property type="match status" value="1"/>
</dbReference>
<dbReference type="SUPFAM" id="SSF88946">
    <property type="entry name" value="Sigma2 domain of RNA polymerase sigma factors"/>
    <property type="match status" value="1"/>
</dbReference>
<dbReference type="RefSeq" id="WP_262710544.1">
    <property type="nucleotide sequence ID" value="NZ_SODV01000002.1"/>
</dbReference>
<dbReference type="Gene3D" id="1.10.10.10">
    <property type="entry name" value="Winged helix-like DNA-binding domain superfamily/Winged helix DNA-binding domain"/>
    <property type="match status" value="1"/>
</dbReference>
<organism evidence="7 8">
    <name type="scientific">Dinghuibacter silviterrae</name>
    <dbReference type="NCBI Taxonomy" id="1539049"/>
    <lineage>
        <taxon>Bacteria</taxon>
        <taxon>Pseudomonadati</taxon>
        <taxon>Bacteroidota</taxon>
        <taxon>Chitinophagia</taxon>
        <taxon>Chitinophagales</taxon>
        <taxon>Chitinophagaceae</taxon>
        <taxon>Dinghuibacter</taxon>
    </lineage>
</organism>
<dbReference type="EMBL" id="SODV01000002">
    <property type="protein sequence ID" value="TDW95892.1"/>
    <property type="molecule type" value="Genomic_DNA"/>
</dbReference>
<dbReference type="GO" id="GO:0003677">
    <property type="term" value="F:DNA binding"/>
    <property type="evidence" value="ECO:0007669"/>
    <property type="project" value="InterPro"/>
</dbReference>
<dbReference type="NCBIfam" id="TIGR02937">
    <property type="entry name" value="sigma70-ECF"/>
    <property type="match status" value="1"/>
</dbReference>
<dbReference type="InterPro" id="IPR014284">
    <property type="entry name" value="RNA_pol_sigma-70_dom"/>
</dbReference>
<name>A0A4V3GKJ4_9BACT</name>
<dbReference type="Proteomes" id="UP000294498">
    <property type="component" value="Unassembled WGS sequence"/>
</dbReference>
<evidence type="ECO:0000313" key="7">
    <source>
        <dbReference type="EMBL" id="TDW95892.1"/>
    </source>
</evidence>
<evidence type="ECO:0000259" key="5">
    <source>
        <dbReference type="Pfam" id="PF04542"/>
    </source>
</evidence>
<dbReference type="PANTHER" id="PTHR43133:SF46">
    <property type="entry name" value="RNA POLYMERASE SIGMA-70 FACTOR ECF SUBFAMILY"/>
    <property type="match status" value="1"/>
</dbReference>
<dbReference type="InterPro" id="IPR013325">
    <property type="entry name" value="RNA_pol_sigma_r2"/>
</dbReference>
<evidence type="ECO:0000313" key="8">
    <source>
        <dbReference type="Proteomes" id="UP000294498"/>
    </source>
</evidence>
<dbReference type="GO" id="GO:0016987">
    <property type="term" value="F:sigma factor activity"/>
    <property type="evidence" value="ECO:0007669"/>
    <property type="project" value="UniProtKB-KW"/>
</dbReference>
<dbReference type="InterPro" id="IPR036388">
    <property type="entry name" value="WH-like_DNA-bd_sf"/>
</dbReference>
<dbReference type="Gene3D" id="1.10.1740.10">
    <property type="match status" value="1"/>
</dbReference>
<dbReference type="SUPFAM" id="SSF88659">
    <property type="entry name" value="Sigma3 and sigma4 domains of RNA polymerase sigma factors"/>
    <property type="match status" value="1"/>
</dbReference>
<comment type="similarity">
    <text evidence="1">Belongs to the sigma-70 factor family. ECF subfamily.</text>
</comment>
<protein>
    <submittedName>
        <fullName evidence="7">RNA polymerase sigma-70 factor (ECF subfamily)</fullName>
    </submittedName>
</protein>
<comment type="caution">
    <text evidence="7">The sequence shown here is derived from an EMBL/GenBank/DDBJ whole genome shotgun (WGS) entry which is preliminary data.</text>
</comment>